<dbReference type="Proteomes" id="UP001472677">
    <property type="component" value="Unassembled WGS sequence"/>
</dbReference>
<evidence type="ECO:0000256" key="7">
    <source>
        <dbReference type="ARBA" id="ARBA00023065"/>
    </source>
</evidence>
<evidence type="ECO:0000256" key="5">
    <source>
        <dbReference type="ARBA" id="ARBA00022837"/>
    </source>
</evidence>
<evidence type="ECO:0000313" key="16">
    <source>
        <dbReference type="Proteomes" id="UP001472677"/>
    </source>
</evidence>
<comment type="subcellular location">
    <subcellularLocation>
        <location evidence="1">Membrane</location>
        <topology evidence="1">Multi-pass membrane protein</topology>
    </subcellularLocation>
</comment>
<feature type="domain" description="CSC1/OSCA1-like cytosolic" evidence="14">
    <location>
        <begin position="269"/>
        <end position="422"/>
    </location>
</feature>
<feature type="transmembrane region" description="Helical" evidence="11">
    <location>
        <begin position="436"/>
        <end position="455"/>
    </location>
</feature>
<feature type="transmembrane region" description="Helical" evidence="11">
    <location>
        <begin position="227"/>
        <end position="247"/>
    </location>
</feature>
<reference evidence="15 16" key="1">
    <citation type="journal article" date="2024" name="G3 (Bethesda)">
        <title>Genome assembly of Hibiscus sabdariffa L. provides insights into metabolisms of medicinal natural products.</title>
        <authorList>
            <person name="Kim T."/>
        </authorList>
    </citation>
    <scope>NUCLEOTIDE SEQUENCE [LARGE SCALE GENOMIC DNA]</scope>
    <source>
        <strain evidence="15">TK-2024</strain>
        <tissue evidence="15">Old leaves</tissue>
    </source>
</reference>
<dbReference type="PANTHER" id="PTHR13018:SF104">
    <property type="entry name" value="ERD (EARLY-RESPONSIVE TO DEHYDRATION STRESS) FAMILY PROTEIN"/>
    <property type="match status" value="1"/>
</dbReference>
<organism evidence="15 16">
    <name type="scientific">Hibiscus sabdariffa</name>
    <name type="common">roselle</name>
    <dbReference type="NCBI Taxonomy" id="183260"/>
    <lineage>
        <taxon>Eukaryota</taxon>
        <taxon>Viridiplantae</taxon>
        <taxon>Streptophyta</taxon>
        <taxon>Embryophyta</taxon>
        <taxon>Tracheophyta</taxon>
        <taxon>Spermatophyta</taxon>
        <taxon>Magnoliopsida</taxon>
        <taxon>eudicotyledons</taxon>
        <taxon>Gunneridae</taxon>
        <taxon>Pentapetalae</taxon>
        <taxon>rosids</taxon>
        <taxon>malvids</taxon>
        <taxon>Malvales</taxon>
        <taxon>Malvaceae</taxon>
        <taxon>Malvoideae</taxon>
        <taxon>Hibiscus</taxon>
    </lineage>
</organism>
<feature type="transmembrane region" description="Helical" evidence="11">
    <location>
        <begin position="680"/>
        <end position="700"/>
    </location>
</feature>
<keyword evidence="10" id="KW-0175">Coiled coil</keyword>
<comment type="caution">
    <text evidence="15">The sequence shown here is derived from an EMBL/GenBank/DDBJ whole genome shotgun (WGS) entry which is preliminary data.</text>
</comment>
<feature type="coiled-coil region" evidence="10">
    <location>
        <begin position="313"/>
        <end position="379"/>
    </location>
</feature>
<keyword evidence="4 11" id="KW-0812">Transmembrane</keyword>
<evidence type="ECO:0000259" key="13">
    <source>
        <dbReference type="Pfam" id="PF13967"/>
    </source>
</evidence>
<feature type="domain" description="CSC1/OSCA1-like 7TM region" evidence="12">
    <location>
        <begin position="435"/>
        <end position="700"/>
    </location>
</feature>
<keyword evidence="3" id="KW-0813">Transport</keyword>
<sequence>MVKFVPQIREFPFRFRPSVVQLSAFTFGPNRPSFATRNFRDGYLKLALLTFGPFDFWAELSRAKICKAIKRSALSSPELIVLKILIVSFDSISQQFQTVPGKALIFLRKQPSNYEVYIPRLLDAEGKPKRSTFNLVRLIPSTGWVKRAWKLSEEDLLLTSGLDAVVFMRIITFSLKVFLFAGVIGIFVLLPVNCSGDQLYDIDFADFSNNSLDVFTISNLSNGSKRLWAPFIAVYLVTAFVCFLLYYEYKYITAKRIDFFLSTKPQPQQFTILVRGIPVSSGSSVRESVERFFLEYHPSTYLSLMVVHRSSKLQSLIKDAKKMYKRLTHLQSESNQQKYRHVGLFGQKVNLVDHYEKKLEDIEENMRVERSEVSLATEEVRAAFVSFKSRYGAAVAFHMQQSTNPTEWVTELAPEPNDVYWPFFSSTFIKRWLSKIVVVVACILLTILFLIPVLIVQGLTNLNQLEVWFPFLKSILTITFVSQVVTGYLPSLILQMFLKIVPPIMVFLSSIQGYTSHSEIQKSACNKVLWFTIWNIFFATVFSGSILYQVSIFLDPKDIPAKLGVAVPAQASFFIAYVVTSGWTSTSSELFRMIPLICSLMKKPFGCCSDEEFEVPSIPYHQDIPRILFFGLLGITYFFLAPLILPFLLVYLCLAYIIYRNQFINVYAPKYETAGKFWPIVHNSMIFSLVLMQAIAFGIFTLKKLSLASTLVVPLPILTLLFNEYCRKRFLPNFKAYPAEVLIKRDREDQHDPNMAEFYEKLVTAYQDPALLPIQFSSNPDSLSSPLISDTQVLH</sequence>
<feature type="transmembrane region" description="Helical" evidence="11">
    <location>
        <begin position="706"/>
        <end position="726"/>
    </location>
</feature>
<proteinExistence type="inferred from homology"/>
<evidence type="ECO:0000259" key="12">
    <source>
        <dbReference type="Pfam" id="PF02714"/>
    </source>
</evidence>
<evidence type="ECO:0000256" key="1">
    <source>
        <dbReference type="ARBA" id="ARBA00004141"/>
    </source>
</evidence>
<keyword evidence="6 11" id="KW-1133">Transmembrane helix</keyword>
<evidence type="ECO:0000313" key="15">
    <source>
        <dbReference type="EMBL" id="KAK8508094.1"/>
    </source>
</evidence>
<protein>
    <submittedName>
        <fullName evidence="15">Uncharacterized protein</fullName>
    </submittedName>
</protein>
<evidence type="ECO:0000256" key="2">
    <source>
        <dbReference type="ARBA" id="ARBA00007779"/>
    </source>
</evidence>
<evidence type="ECO:0000256" key="6">
    <source>
        <dbReference type="ARBA" id="ARBA00022989"/>
    </source>
</evidence>
<evidence type="ECO:0000256" key="8">
    <source>
        <dbReference type="ARBA" id="ARBA00023136"/>
    </source>
</evidence>
<keyword evidence="5" id="KW-0106">Calcium</keyword>
<dbReference type="Pfam" id="PF14703">
    <property type="entry name" value="PHM7_cyt"/>
    <property type="match status" value="1"/>
</dbReference>
<dbReference type="Pfam" id="PF02714">
    <property type="entry name" value="RSN1_7TM"/>
    <property type="match status" value="1"/>
</dbReference>
<feature type="transmembrane region" description="Helical" evidence="11">
    <location>
        <begin position="563"/>
        <end position="583"/>
    </location>
</feature>
<feature type="transmembrane region" description="Helical" evidence="11">
    <location>
        <begin position="496"/>
        <end position="516"/>
    </location>
</feature>
<dbReference type="InterPro" id="IPR045122">
    <property type="entry name" value="Csc1-like"/>
</dbReference>
<feature type="transmembrane region" description="Helical" evidence="11">
    <location>
        <begin position="528"/>
        <end position="551"/>
    </location>
</feature>
<dbReference type="InterPro" id="IPR032880">
    <property type="entry name" value="CSC1/OSCA1-like_N"/>
</dbReference>
<evidence type="ECO:0000256" key="9">
    <source>
        <dbReference type="ARBA" id="ARBA00023303"/>
    </source>
</evidence>
<evidence type="ECO:0000256" key="3">
    <source>
        <dbReference type="ARBA" id="ARBA00022448"/>
    </source>
</evidence>
<dbReference type="InterPro" id="IPR027815">
    <property type="entry name" value="CSC1/OSCA1-like_cyt"/>
</dbReference>
<keyword evidence="7" id="KW-0406">Ion transport</keyword>
<evidence type="ECO:0000259" key="14">
    <source>
        <dbReference type="Pfam" id="PF14703"/>
    </source>
</evidence>
<evidence type="ECO:0000256" key="4">
    <source>
        <dbReference type="ARBA" id="ARBA00022692"/>
    </source>
</evidence>
<evidence type="ECO:0000256" key="11">
    <source>
        <dbReference type="SAM" id="Phobius"/>
    </source>
</evidence>
<comment type="similarity">
    <text evidence="2">Belongs to the CSC1 (TC 1.A.17) family.</text>
</comment>
<dbReference type="EMBL" id="JBBPBM010000104">
    <property type="protein sequence ID" value="KAK8508094.1"/>
    <property type="molecule type" value="Genomic_DNA"/>
</dbReference>
<feature type="transmembrane region" description="Helical" evidence="11">
    <location>
        <begin position="166"/>
        <end position="190"/>
    </location>
</feature>
<name>A0ABR2BLT7_9ROSI</name>
<evidence type="ECO:0000256" key="10">
    <source>
        <dbReference type="SAM" id="Coils"/>
    </source>
</evidence>
<keyword evidence="9" id="KW-0407">Ion channel</keyword>
<accession>A0ABR2BLT7</accession>
<gene>
    <name evidence="15" type="ORF">V6N12_025197</name>
</gene>
<dbReference type="Pfam" id="PF13967">
    <property type="entry name" value="RSN1_TM"/>
    <property type="match status" value="1"/>
</dbReference>
<keyword evidence="16" id="KW-1185">Reference proteome</keyword>
<feature type="domain" description="CSC1/OSCA1-like N-terminal transmembrane" evidence="13">
    <location>
        <begin position="105"/>
        <end position="248"/>
    </location>
</feature>
<feature type="transmembrane region" description="Helical" evidence="11">
    <location>
        <begin position="467"/>
        <end position="489"/>
    </location>
</feature>
<feature type="transmembrane region" description="Helical" evidence="11">
    <location>
        <begin position="627"/>
        <end position="659"/>
    </location>
</feature>
<dbReference type="InterPro" id="IPR003864">
    <property type="entry name" value="CSC1/OSCA1-like_7TM"/>
</dbReference>
<keyword evidence="8 11" id="KW-0472">Membrane</keyword>
<dbReference type="PANTHER" id="PTHR13018">
    <property type="entry name" value="PROBABLE MEMBRANE PROTEIN DUF221-RELATED"/>
    <property type="match status" value="1"/>
</dbReference>